<keyword evidence="1" id="KW-0472">Membrane</keyword>
<gene>
    <name evidence="2" type="ORF">OAUR00152_LOCUS16711</name>
</gene>
<feature type="transmembrane region" description="Helical" evidence="1">
    <location>
        <begin position="214"/>
        <end position="234"/>
    </location>
</feature>
<feature type="transmembrane region" description="Helical" evidence="1">
    <location>
        <begin position="12"/>
        <end position="38"/>
    </location>
</feature>
<protein>
    <submittedName>
        <fullName evidence="2">Uncharacterized protein</fullName>
    </submittedName>
</protein>
<feature type="transmembrane region" description="Helical" evidence="1">
    <location>
        <begin position="192"/>
        <end position="208"/>
    </location>
</feature>
<keyword evidence="1" id="KW-1133">Transmembrane helix</keyword>
<reference evidence="2" key="1">
    <citation type="submission" date="2021-01" db="EMBL/GenBank/DDBJ databases">
        <authorList>
            <person name="Corre E."/>
            <person name="Pelletier E."/>
            <person name="Niang G."/>
            <person name="Scheremetjew M."/>
            <person name="Finn R."/>
            <person name="Kale V."/>
            <person name="Holt S."/>
            <person name="Cochrane G."/>
            <person name="Meng A."/>
            <person name="Brown T."/>
            <person name="Cohen L."/>
        </authorList>
    </citation>
    <scope>NUCLEOTIDE SEQUENCE</scope>
    <source>
        <strain evidence="2">Isolate 1302-5</strain>
    </source>
</reference>
<dbReference type="EMBL" id="HBKQ01024493">
    <property type="protein sequence ID" value="CAE2242550.1"/>
    <property type="molecule type" value="Transcribed_RNA"/>
</dbReference>
<feature type="transmembrane region" description="Helical" evidence="1">
    <location>
        <begin position="104"/>
        <end position="122"/>
    </location>
</feature>
<proteinExistence type="predicted"/>
<sequence length="250" mass="27130">MTNIIVAGGVGTFVAMVLQFCGITSALGAVTLAIRSLVRLSFLPVNIGSVAMSTPPTGLGFAFGCFFCYGSKVGWYHSFFLPIILVEMECGEGSIWGAVDECTLVLVSAGICTANIVYSWLFRKKSESMPPQRLHNSDHDVSLRGLKINLLCGDFIEAAYPFMERSVIVNAFAYLASGVSTEILFRERADNVLGSAYLPVMLSLYLAGDRGRAVLSGFVAFTIAFVGGLIGNTFKGKRHKDEERHKEKDE</sequence>
<keyword evidence="1" id="KW-0812">Transmembrane</keyword>
<dbReference type="AlphaFoldDB" id="A0A7S4IXA2"/>
<organism evidence="2">
    <name type="scientific">Odontella aurita</name>
    <dbReference type="NCBI Taxonomy" id="265563"/>
    <lineage>
        <taxon>Eukaryota</taxon>
        <taxon>Sar</taxon>
        <taxon>Stramenopiles</taxon>
        <taxon>Ochrophyta</taxon>
        <taxon>Bacillariophyta</taxon>
        <taxon>Mediophyceae</taxon>
        <taxon>Biddulphiophycidae</taxon>
        <taxon>Eupodiscales</taxon>
        <taxon>Odontellaceae</taxon>
        <taxon>Odontella</taxon>
    </lineage>
</organism>
<evidence type="ECO:0000313" key="2">
    <source>
        <dbReference type="EMBL" id="CAE2242550.1"/>
    </source>
</evidence>
<evidence type="ECO:0000256" key="1">
    <source>
        <dbReference type="SAM" id="Phobius"/>
    </source>
</evidence>
<accession>A0A7S4IXA2</accession>
<name>A0A7S4IXA2_9STRA</name>